<dbReference type="Gene3D" id="1.20.58.390">
    <property type="entry name" value="Neurotransmitter-gated ion-channel transmembrane domain"/>
    <property type="match status" value="1"/>
</dbReference>
<evidence type="ECO:0000256" key="1">
    <source>
        <dbReference type="SAM" id="Phobius"/>
    </source>
</evidence>
<dbReference type="InterPro" id="IPR006029">
    <property type="entry name" value="Neurotrans-gated_channel_TM"/>
</dbReference>
<accession>A0A9D4K9A1</accession>
<dbReference type="EMBL" id="JAIWYP010000004">
    <property type="protein sequence ID" value="KAH3835166.1"/>
    <property type="molecule type" value="Genomic_DNA"/>
</dbReference>
<keyword evidence="4" id="KW-1185">Reference proteome</keyword>
<evidence type="ECO:0000313" key="4">
    <source>
        <dbReference type="Proteomes" id="UP000828390"/>
    </source>
</evidence>
<dbReference type="Pfam" id="PF02932">
    <property type="entry name" value="Neur_chan_memb"/>
    <property type="match status" value="1"/>
</dbReference>
<reference evidence="3" key="1">
    <citation type="journal article" date="2019" name="bioRxiv">
        <title>The Genome of the Zebra Mussel, Dreissena polymorpha: A Resource for Invasive Species Research.</title>
        <authorList>
            <person name="McCartney M.A."/>
            <person name="Auch B."/>
            <person name="Kono T."/>
            <person name="Mallez S."/>
            <person name="Zhang Y."/>
            <person name="Obille A."/>
            <person name="Becker A."/>
            <person name="Abrahante J.E."/>
            <person name="Garbe J."/>
            <person name="Badalamenti J.P."/>
            <person name="Herman A."/>
            <person name="Mangelson H."/>
            <person name="Liachko I."/>
            <person name="Sullivan S."/>
            <person name="Sone E.D."/>
            <person name="Koren S."/>
            <person name="Silverstein K.A.T."/>
            <person name="Beckman K.B."/>
            <person name="Gohl D.M."/>
        </authorList>
    </citation>
    <scope>NUCLEOTIDE SEQUENCE</scope>
    <source>
        <strain evidence="3">Duluth1</strain>
        <tissue evidence="3">Whole animal</tissue>
    </source>
</reference>
<feature type="transmembrane region" description="Helical" evidence="1">
    <location>
        <begin position="20"/>
        <end position="42"/>
    </location>
</feature>
<keyword evidence="1" id="KW-0812">Transmembrane</keyword>
<keyword evidence="1" id="KW-0472">Membrane</keyword>
<dbReference type="AlphaFoldDB" id="A0A9D4K9A1"/>
<dbReference type="Proteomes" id="UP000828390">
    <property type="component" value="Unassembled WGS sequence"/>
</dbReference>
<reference evidence="3" key="2">
    <citation type="submission" date="2020-11" db="EMBL/GenBank/DDBJ databases">
        <authorList>
            <person name="McCartney M.A."/>
            <person name="Auch B."/>
            <person name="Kono T."/>
            <person name="Mallez S."/>
            <person name="Becker A."/>
            <person name="Gohl D.M."/>
            <person name="Silverstein K.A.T."/>
            <person name="Koren S."/>
            <person name="Bechman K.B."/>
            <person name="Herman A."/>
            <person name="Abrahante J.E."/>
            <person name="Garbe J."/>
        </authorList>
    </citation>
    <scope>NUCLEOTIDE SEQUENCE</scope>
    <source>
        <strain evidence="3">Duluth1</strain>
        <tissue evidence="3">Whole animal</tissue>
    </source>
</reference>
<protein>
    <recommendedName>
        <fullName evidence="2">Neurotransmitter-gated ion-channel transmembrane domain-containing protein</fullName>
    </recommendedName>
</protein>
<dbReference type="InterPro" id="IPR036719">
    <property type="entry name" value="Neuro-gated_channel_TM_sf"/>
</dbReference>
<dbReference type="SUPFAM" id="SSF90112">
    <property type="entry name" value="Neurotransmitter-gated ion-channel transmembrane pore"/>
    <property type="match status" value="1"/>
</dbReference>
<keyword evidence="1" id="KW-1133">Transmembrane helix</keyword>
<name>A0A9D4K9A1_DREPO</name>
<dbReference type="InterPro" id="IPR038050">
    <property type="entry name" value="Neuro_actylchol_rec"/>
</dbReference>
<comment type="caution">
    <text evidence="3">The sequence shown here is derived from an EMBL/GenBank/DDBJ whole genome shotgun (WGS) entry which is preliminary data.</text>
</comment>
<feature type="domain" description="Neurotransmitter-gated ion-channel transmembrane" evidence="2">
    <location>
        <begin position="2"/>
        <end position="51"/>
    </location>
</feature>
<gene>
    <name evidence="3" type="ORF">DPMN_108513</name>
</gene>
<evidence type="ECO:0000313" key="3">
    <source>
        <dbReference type="EMBL" id="KAH3835166.1"/>
    </source>
</evidence>
<proteinExistence type="predicted"/>
<organism evidence="3 4">
    <name type="scientific">Dreissena polymorpha</name>
    <name type="common">Zebra mussel</name>
    <name type="synonym">Mytilus polymorpha</name>
    <dbReference type="NCBI Taxonomy" id="45954"/>
    <lineage>
        <taxon>Eukaryota</taxon>
        <taxon>Metazoa</taxon>
        <taxon>Spiralia</taxon>
        <taxon>Lophotrochozoa</taxon>
        <taxon>Mollusca</taxon>
        <taxon>Bivalvia</taxon>
        <taxon>Autobranchia</taxon>
        <taxon>Heteroconchia</taxon>
        <taxon>Euheterodonta</taxon>
        <taxon>Imparidentia</taxon>
        <taxon>Neoheterodontei</taxon>
        <taxon>Myida</taxon>
        <taxon>Dreissenoidea</taxon>
        <taxon>Dreissenidae</taxon>
        <taxon>Dreissena</taxon>
    </lineage>
</organism>
<dbReference type="GO" id="GO:0016020">
    <property type="term" value="C:membrane"/>
    <property type="evidence" value="ECO:0007669"/>
    <property type="project" value="InterPro"/>
</dbReference>
<evidence type="ECO:0000259" key="2">
    <source>
        <dbReference type="Pfam" id="PF02932"/>
    </source>
</evidence>
<sequence>MVVLTMTFIGLDNRNDLPRVSYSTALDVYVAFCFFFVLATIIQFASVHYYTKFGCGEGPQLVMCISKQVELEQIKEDQVGTY</sequence>
<dbReference type="GO" id="GO:0006811">
    <property type="term" value="P:monoatomic ion transport"/>
    <property type="evidence" value="ECO:0007669"/>
    <property type="project" value="InterPro"/>
</dbReference>